<accession>A0A4R8L592</accession>
<evidence type="ECO:0000313" key="1">
    <source>
        <dbReference type="EMBL" id="TDY37802.1"/>
    </source>
</evidence>
<reference evidence="1 2" key="1">
    <citation type="submission" date="2019-03" db="EMBL/GenBank/DDBJ databases">
        <title>Genomic Encyclopedia of Type Strains, Phase IV (KMG-IV): sequencing the most valuable type-strain genomes for metagenomic binning, comparative biology and taxonomic classification.</title>
        <authorList>
            <person name="Goeker M."/>
        </authorList>
    </citation>
    <scope>NUCLEOTIDE SEQUENCE [LARGE SCALE GENOMIC DNA]</scope>
    <source>
        <strain evidence="1 2">DSM 17974</strain>
    </source>
</reference>
<sequence length="99" mass="11321">MERMFMVNAIISGVKFENVPLIVTEEGQIRYPLNSLAIAEEIAEGIAEHVKPYVTVDFSSVDRQTFLNRLNNDSSESNLQHDPEQQLLSLVFRESDEHE</sequence>
<comment type="caution">
    <text evidence="1">The sequence shown here is derived from an EMBL/GenBank/DDBJ whole genome shotgun (WGS) entry which is preliminary data.</text>
</comment>
<dbReference type="RefSeq" id="WP_134161340.1">
    <property type="nucleotide sequence ID" value="NZ_BSUS01000004.1"/>
</dbReference>
<name>A0A4R8L592_9BACL</name>
<evidence type="ECO:0000313" key="2">
    <source>
        <dbReference type="Proteomes" id="UP000294581"/>
    </source>
</evidence>
<dbReference type="OrthoDB" id="9886092at2"/>
<dbReference type="EMBL" id="SORF01000041">
    <property type="protein sequence ID" value="TDY37802.1"/>
    <property type="molecule type" value="Genomic_DNA"/>
</dbReference>
<organism evidence="1 2">
    <name type="scientific">Alicyclobacillus sacchari</name>
    <dbReference type="NCBI Taxonomy" id="392010"/>
    <lineage>
        <taxon>Bacteria</taxon>
        <taxon>Bacillati</taxon>
        <taxon>Bacillota</taxon>
        <taxon>Bacilli</taxon>
        <taxon>Bacillales</taxon>
        <taxon>Alicyclobacillaceae</taxon>
        <taxon>Alicyclobacillus</taxon>
    </lineage>
</organism>
<protein>
    <submittedName>
        <fullName evidence="1">Uncharacterized protein</fullName>
    </submittedName>
</protein>
<proteinExistence type="predicted"/>
<keyword evidence="2" id="KW-1185">Reference proteome</keyword>
<gene>
    <name evidence="1" type="ORF">C7445_1415</name>
</gene>
<dbReference type="AlphaFoldDB" id="A0A4R8L592"/>
<dbReference type="Proteomes" id="UP000294581">
    <property type="component" value="Unassembled WGS sequence"/>
</dbReference>